<evidence type="ECO:0000259" key="2">
    <source>
        <dbReference type="SMART" id="SM00507"/>
    </source>
</evidence>
<feature type="domain" description="HNH nuclease" evidence="2">
    <location>
        <begin position="325"/>
        <end position="377"/>
    </location>
</feature>
<sequence>MFSQIESGPRALDAALGCDLSELTAEELVRLNRLAQDLVRKATALGLAAMAEASRAEAHRTAGELSMTALVAKEAGVSRREAAQQVRLAQQLDAAPVLRESLGRAGMSTDKARIVSDALGDLPLDLTADERRAIECDLTAAAPDLPLEQLRRKARRAVEVVDVDRADAIENRQVERDERHQATQASFWMSRPDPETGMVKGGFEVDAVTGDVLRSLMDSATAPRKQDGVPDRPRAQGEAFVQLVRHLPKDAFGNHGGIPATLVVTVDESTLRGTTDRAGVTEHGTTLSAGQLRRLACDAGILPAVMGGASTALDLGREERLHSVPQRRALALRDLRCAFPGCDRPPGWCESHHIVPWSRGGPTTVDDGVLLCARHHHEVHDRGWQVRLHATDHIVEFRRRPSEPWRRNDHYRPLTLTG</sequence>
<gene>
    <name evidence="3" type="ORF">H1W00_05000</name>
</gene>
<dbReference type="AlphaFoldDB" id="A0A838X8J8"/>
<evidence type="ECO:0000313" key="3">
    <source>
        <dbReference type="EMBL" id="MBA4607829.1"/>
    </source>
</evidence>
<proteinExistence type="inferred from homology"/>
<dbReference type="GO" id="GO:0003676">
    <property type="term" value="F:nucleic acid binding"/>
    <property type="evidence" value="ECO:0007669"/>
    <property type="project" value="InterPro"/>
</dbReference>
<dbReference type="Proteomes" id="UP000550354">
    <property type="component" value="Unassembled WGS sequence"/>
</dbReference>
<dbReference type="SMART" id="SM00507">
    <property type="entry name" value="HNHc"/>
    <property type="match status" value="1"/>
</dbReference>
<dbReference type="RefSeq" id="WP_181754210.1">
    <property type="nucleotide sequence ID" value="NZ_JACEOG010000001.1"/>
</dbReference>
<keyword evidence="4" id="KW-1185">Reference proteome</keyword>
<dbReference type="Pfam" id="PF02720">
    <property type="entry name" value="DUF222"/>
    <property type="match status" value="1"/>
</dbReference>
<protein>
    <submittedName>
        <fullName evidence="3">DUF222 domain-containing protein</fullName>
    </submittedName>
</protein>
<dbReference type="InterPro" id="IPR003870">
    <property type="entry name" value="DUF222"/>
</dbReference>
<reference evidence="3 4" key="1">
    <citation type="submission" date="2020-07" db="EMBL/GenBank/DDBJ databases">
        <title>Draft genome and description of Aeromicrobium phoceense strain Marseille-Q0843 isolated from healthy skin swab.</title>
        <authorList>
            <person name="Boxberger M."/>
            <person name="La Scola B."/>
        </authorList>
    </citation>
    <scope>NUCLEOTIDE SEQUENCE [LARGE SCALE GENOMIC DNA]</scope>
    <source>
        <strain evidence="3 4">Marseille-Q0843</strain>
    </source>
</reference>
<evidence type="ECO:0000256" key="1">
    <source>
        <dbReference type="ARBA" id="ARBA00023450"/>
    </source>
</evidence>
<dbReference type="CDD" id="cd00085">
    <property type="entry name" value="HNHc"/>
    <property type="match status" value="1"/>
</dbReference>
<comment type="caution">
    <text evidence="3">The sequence shown here is derived from an EMBL/GenBank/DDBJ whole genome shotgun (WGS) entry which is preliminary data.</text>
</comment>
<dbReference type="InterPro" id="IPR003615">
    <property type="entry name" value="HNH_nuc"/>
</dbReference>
<dbReference type="InterPro" id="IPR002711">
    <property type="entry name" value="HNH"/>
</dbReference>
<dbReference type="Pfam" id="PF01844">
    <property type="entry name" value="HNH"/>
    <property type="match status" value="1"/>
</dbReference>
<name>A0A838X8J8_9ACTN</name>
<accession>A0A838X8J8</accession>
<comment type="similarity">
    <text evidence="1">Belongs to the Rv1128c/1148c/1588c/1702c/1945/3466 family.</text>
</comment>
<dbReference type="GO" id="GO:0004519">
    <property type="term" value="F:endonuclease activity"/>
    <property type="evidence" value="ECO:0007669"/>
    <property type="project" value="InterPro"/>
</dbReference>
<organism evidence="3 4">
    <name type="scientific">Aeromicrobium phoceense</name>
    <dbReference type="NCBI Taxonomy" id="2754045"/>
    <lineage>
        <taxon>Bacteria</taxon>
        <taxon>Bacillati</taxon>
        <taxon>Actinomycetota</taxon>
        <taxon>Actinomycetes</taxon>
        <taxon>Propionibacteriales</taxon>
        <taxon>Nocardioidaceae</taxon>
        <taxon>Aeromicrobium</taxon>
    </lineage>
</organism>
<dbReference type="Gene3D" id="1.10.30.50">
    <property type="match status" value="1"/>
</dbReference>
<dbReference type="GO" id="GO:0008270">
    <property type="term" value="F:zinc ion binding"/>
    <property type="evidence" value="ECO:0007669"/>
    <property type="project" value="InterPro"/>
</dbReference>
<dbReference type="EMBL" id="JACEOG010000001">
    <property type="protein sequence ID" value="MBA4607829.1"/>
    <property type="molecule type" value="Genomic_DNA"/>
</dbReference>
<evidence type="ECO:0000313" key="4">
    <source>
        <dbReference type="Proteomes" id="UP000550354"/>
    </source>
</evidence>